<name>A0ABU0I590_9HYPH</name>
<evidence type="ECO:0000313" key="2">
    <source>
        <dbReference type="Proteomes" id="UP001231124"/>
    </source>
</evidence>
<evidence type="ECO:0008006" key="3">
    <source>
        <dbReference type="Google" id="ProtNLM"/>
    </source>
</evidence>
<dbReference type="RefSeq" id="WP_238206240.1">
    <property type="nucleotide sequence ID" value="NZ_BPQE01000026.1"/>
</dbReference>
<accession>A0ABU0I590</accession>
<keyword evidence="2" id="KW-1185">Reference proteome</keyword>
<dbReference type="Proteomes" id="UP001231124">
    <property type="component" value="Unassembled WGS sequence"/>
</dbReference>
<comment type="caution">
    <text evidence="1">The sequence shown here is derived from an EMBL/GenBank/DDBJ whole genome shotgun (WGS) entry which is preliminary data.</text>
</comment>
<reference evidence="1 2" key="1">
    <citation type="submission" date="2023-07" db="EMBL/GenBank/DDBJ databases">
        <title>Genomic Encyclopedia of Type Strains, Phase IV (KMG-IV): sequencing the most valuable type-strain genomes for metagenomic binning, comparative biology and taxonomic classification.</title>
        <authorList>
            <person name="Goeker M."/>
        </authorList>
    </citation>
    <scope>NUCLEOTIDE SEQUENCE [LARGE SCALE GENOMIC DNA]</scope>
    <source>
        <strain evidence="1 2">DSM 19013</strain>
    </source>
</reference>
<organism evidence="1 2">
    <name type="scientific">Methylobacterium aerolatum</name>
    <dbReference type="NCBI Taxonomy" id="418708"/>
    <lineage>
        <taxon>Bacteria</taxon>
        <taxon>Pseudomonadati</taxon>
        <taxon>Pseudomonadota</taxon>
        <taxon>Alphaproteobacteria</taxon>
        <taxon>Hyphomicrobiales</taxon>
        <taxon>Methylobacteriaceae</taxon>
        <taxon>Methylobacterium</taxon>
    </lineage>
</organism>
<proteinExistence type="predicted"/>
<evidence type="ECO:0000313" key="1">
    <source>
        <dbReference type="EMBL" id="MDQ0449784.1"/>
    </source>
</evidence>
<sequence>MMQTIASRSHTIEIVPCDGLAPSFRWVIRRPDGSALRHSPYAFSTEKGARISAFCWTRELSDTAVR</sequence>
<dbReference type="EMBL" id="JAUSVP010000018">
    <property type="protein sequence ID" value="MDQ0449784.1"/>
    <property type="molecule type" value="Genomic_DNA"/>
</dbReference>
<gene>
    <name evidence="1" type="ORF">QO012_004307</name>
</gene>
<protein>
    <recommendedName>
        <fullName evidence="3">DUF1508 domain-containing protein</fullName>
    </recommendedName>
</protein>